<name>E3I760_RHOVT</name>
<dbReference type="RefSeq" id="WP_013419112.1">
    <property type="nucleotide sequence ID" value="NC_014664.1"/>
</dbReference>
<dbReference type="STRING" id="648757.Rvan_1456"/>
<evidence type="ECO:0000313" key="1">
    <source>
        <dbReference type="EMBL" id="ADP70711.1"/>
    </source>
</evidence>
<dbReference type="AlphaFoldDB" id="E3I760"/>
<dbReference type="eggNOG" id="ENOG502ZB3T">
    <property type="taxonomic scope" value="Bacteria"/>
</dbReference>
<keyword evidence="2" id="KW-1185">Reference proteome</keyword>
<dbReference type="EMBL" id="CP002292">
    <property type="protein sequence ID" value="ADP70711.1"/>
    <property type="molecule type" value="Genomic_DNA"/>
</dbReference>
<gene>
    <name evidence="1" type="ordered locus">Rvan_1456</name>
</gene>
<evidence type="ECO:0000313" key="2">
    <source>
        <dbReference type="Proteomes" id="UP000001399"/>
    </source>
</evidence>
<organism evidence="1 2">
    <name type="scientific">Rhodomicrobium vannielii (strain ATCC 17100 / DSM 162 / LMG 4299 / NCIMB 10020 / ATH 3.1.1)</name>
    <dbReference type="NCBI Taxonomy" id="648757"/>
    <lineage>
        <taxon>Bacteria</taxon>
        <taxon>Pseudomonadati</taxon>
        <taxon>Pseudomonadota</taxon>
        <taxon>Alphaproteobacteria</taxon>
        <taxon>Hyphomicrobiales</taxon>
        <taxon>Hyphomicrobiaceae</taxon>
        <taxon>Rhodomicrobium</taxon>
    </lineage>
</organism>
<dbReference type="HOGENOM" id="CLU_051492_1_0_5"/>
<dbReference type="InterPro" id="IPR006881">
    <property type="entry name" value="RepA_C"/>
</dbReference>
<sequence>MKLTDAPNIRDQDLLAELERQRTSPVLEVIIRQLEQKQARRDELAALPRDQRRRVVTAGALELSEPSKQDLRHIHSVLAICGLPYDRLPIEQREFERKQGNMALDVTAGFLRDPNGEKIHQPVPFGPKARLILMHLCSEAIRQKSPTIEIADTLTGFVRDMGFPKSGGKKGPLTAFKEQLNALAACTMKLTVWNGERVRTRSITPIDEMDLWLPTHPDQRSLWPSTVTFSPAMYESLQKHALPINTHVVRAFAGSARKLDLYFWLGYRIHNIEEPVTISWEALKDQFGSGFKRDRDFRANLARELNEIKETLRKLPVSVTENGLKLTPAEPSALALPVAKPVKPTLIPKAS</sequence>
<accession>E3I760</accession>
<proteinExistence type="predicted"/>
<protein>
    <submittedName>
        <fullName evidence="1">Plasmid encoded RepA protein</fullName>
    </submittedName>
</protein>
<dbReference type="KEGG" id="rva:Rvan_1456"/>
<dbReference type="OrthoDB" id="932750at2"/>
<dbReference type="Proteomes" id="UP000001399">
    <property type="component" value="Chromosome"/>
</dbReference>
<dbReference type="Pfam" id="PF04796">
    <property type="entry name" value="RepA_C"/>
    <property type="match status" value="1"/>
</dbReference>
<reference evidence="2" key="1">
    <citation type="journal article" date="2011" name="J. Bacteriol.">
        <title>Genome sequences of eight morphologically diverse alphaproteobacteria.</title>
        <authorList>
            <consortium name="US DOE Joint Genome Institute"/>
            <person name="Brown P.J."/>
            <person name="Kysela D.T."/>
            <person name="Buechlein A."/>
            <person name="Hemmerich C."/>
            <person name="Brun Y.V."/>
        </authorList>
    </citation>
    <scope>NUCLEOTIDE SEQUENCE [LARGE SCALE GENOMIC DNA]</scope>
    <source>
        <strain evidence="2">ATCC 17100 / ATH 3.1.1 / DSM 162 / LMG 4299</strain>
    </source>
</reference>